<dbReference type="EMBL" id="BONZ01000142">
    <property type="protein sequence ID" value="GIH21598.1"/>
    <property type="molecule type" value="Genomic_DNA"/>
</dbReference>
<feature type="transmembrane region" description="Helical" evidence="1">
    <location>
        <begin position="155"/>
        <end position="175"/>
    </location>
</feature>
<dbReference type="RefSeq" id="WP_203924967.1">
    <property type="nucleotide sequence ID" value="NZ_BONZ01000142.1"/>
</dbReference>
<dbReference type="AlphaFoldDB" id="A0A8J3VX87"/>
<keyword evidence="3" id="KW-1185">Reference proteome</keyword>
<comment type="caution">
    <text evidence="2">The sequence shown here is derived from an EMBL/GenBank/DDBJ whole genome shotgun (WGS) entry which is preliminary data.</text>
</comment>
<proteinExistence type="predicted"/>
<reference evidence="2" key="1">
    <citation type="submission" date="2021-01" db="EMBL/GenBank/DDBJ databases">
        <title>Whole genome shotgun sequence of Rugosimonospora africana NBRC 104875.</title>
        <authorList>
            <person name="Komaki H."/>
            <person name="Tamura T."/>
        </authorList>
    </citation>
    <scope>NUCLEOTIDE SEQUENCE</scope>
    <source>
        <strain evidence="2">NBRC 104875</strain>
    </source>
</reference>
<keyword evidence="1" id="KW-1133">Transmembrane helix</keyword>
<feature type="transmembrane region" description="Helical" evidence="1">
    <location>
        <begin position="312"/>
        <end position="330"/>
    </location>
</feature>
<name>A0A8J3VX87_9ACTN</name>
<feature type="transmembrane region" description="Helical" evidence="1">
    <location>
        <begin position="24"/>
        <end position="43"/>
    </location>
</feature>
<evidence type="ECO:0000313" key="3">
    <source>
        <dbReference type="Proteomes" id="UP000642748"/>
    </source>
</evidence>
<keyword evidence="1" id="KW-0812">Transmembrane</keyword>
<dbReference type="Proteomes" id="UP000642748">
    <property type="component" value="Unassembled WGS sequence"/>
</dbReference>
<evidence type="ECO:0000256" key="1">
    <source>
        <dbReference type="SAM" id="Phobius"/>
    </source>
</evidence>
<protein>
    <recommendedName>
        <fullName evidence="4">DUF2079 domain-containing protein</fullName>
    </recommendedName>
</protein>
<feature type="transmembrane region" description="Helical" evidence="1">
    <location>
        <begin position="272"/>
        <end position="292"/>
    </location>
</feature>
<feature type="transmembrane region" description="Helical" evidence="1">
    <location>
        <begin position="215"/>
        <end position="235"/>
    </location>
</feature>
<feature type="transmembrane region" description="Helical" evidence="1">
    <location>
        <begin position="105"/>
        <end position="124"/>
    </location>
</feature>
<accession>A0A8J3VX87</accession>
<feature type="transmembrane region" description="Helical" evidence="1">
    <location>
        <begin position="182"/>
        <end position="209"/>
    </location>
</feature>
<evidence type="ECO:0000313" key="2">
    <source>
        <dbReference type="EMBL" id="GIH21598.1"/>
    </source>
</evidence>
<keyword evidence="1" id="KW-0472">Membrane</keyword>
<gene>
    <name evidence="2" type="ORF">Raf01_97700</name>
</gene>
<dbReference type="InterPro" id="IPR018650">
    <property type="entry name" value="STSV1_Orf64"/>
</dbReference>
<evidence type="ECO:0008006" key="4">
    <source>
        <dbReference type="Google" id="ProtNLM"/>
    </source>
</evidence>
<feature type="transmembrane region" description="Helical" evidence="1">
    <location>
        <begin position="131"/>
        <end position="149"/>
    </location>
</feature>
<organism evidence="2 3">
    <name type="scientific">Rugosimonospora africana</name>
    <dbReference type="NCBI Taxonomy" id="556532"/>
    <lineage>
        <taxon>Bacteria</taxon>
        <taxon>Bacillati</taxon>
        <taxon>Actinomycetota</taxon>
        <taxon>Actinomycetes</taxon>
        <taxon>Micromonosporales</taxon>
        <taxon>Micromonosporaceae</taxon>
        <taxon>Rugosimonospora</taxon>
    </lineage>
</organism>
<dbReference type="Pfam" id="PF09852">
    <property type="entry name" value="DUF2079"/>
    <property type="match status" value="1"/>
</dbReference>
<sequence length="471" mass="49855">MTEHLLAPPPTHPPVPPRVQRPTALLPGVAATVLFAAYAAIAVRRHQLLLTSGFDLGIFEQEVRSYAHGRLPTSSLKGPGFPLLGDHFSPIVATLAPVYRLFPSAVTLLVAQAALLAVAAIPLVRHARDRLGAPAALVVAVGYGLSWGIAEAVTFDFHEVAFAVPLIAFAAVALAERRPVHAVAWALPLVLVKEDLGLTVAAVGVLAAWRGARGIGLLAAAGGVAATLVETRIIIPAFNPAGHDAYTSQISGSVPDQFATLLASPDAKIGTLVALLTPTAFLAVRSPVFLLAVPTLLWRFLADNPNYWGTRYHYSAVLMPIAFAAFVDVLSGRGHRRWELTVSLMATALLIPSHPLRYAPDLVKPQPQTAAARRLLDRVPAGVTVAASNPLAPQLTARDDVSLFGPASLDRVHPDYIVLDTGPGGSYPYSPDRQRQLREQTLADGYQVVGVSGPVTILARTPPGAPPRPDR</sequence>